<protein>
    <submittedName>
        <fullName evidence="2">Probable RNA-directed DNA polymerase from transposon BS</fullName>
    </submittedName>
</protein>
<dbReference type="Proteomes" id="UP000299102">
    <property type="component" value="Unassembled WGS sequence"/>
</dbReference>
<name>A0A4C1YQY9_EUMVA</name>
<feature type="domain" description="Reverse transcriptase" evidence="1">
    <location>
        <begin position="1"/>
        <end position="106"/>
    </location>
</feature>
<dbReference type="OrthoDB" id="414730at2759"/>
<proteinExistence type="predicted"/>
<reference evidence="2 3" key="1">
    <citation type="journal article" date="2019" name="Commun. Biol.">
        <title>The bagworm genome reveals a unique fibroin gene that provides high tensile strength.</title>
        <authorList>
            <person name="Kono N."/>
            <person name="Nakamura H."/>
            <person name="Ohtoshi R."/>
            <person name="Tomita M."/>
            <person name="Numata K."/>
            <person name="Arakawa K."/>
        </authorList>
    </citation>
    <scope>NUCLEOTIDE SEQUENCE [LARGE SCALE GENOMIC DNA]</scope>
</reference>
<gene>
    <name evidence="2" type="primary">RTase</name>
    <name evidence="2" type="ORF">EVAR_24120_1</name>
</gene>
<dbReference type="PANTHER" id="PTHR19446">
    <property type="entry name" value="REVERSE TRANSCRIPTASES"/>
    <property type="match status" value="1"/>
</dbReference>
<dbReference type="Pfam" id="PF00078">
    <property type="entry name" value="RVT_1"/>
    <property type="match status" value="1"/>
</dbReference>
<accession>A0A4C1YQY9</accession>
<dbReference type="GO" id="GO:0003964">
    <property type="term" value="F:RNA-directed DNA polymerase activity"/>
    <property type="evidence" value="ECO:0007669"/>
    <property type="project" value="UniProtKB-KW"/>
</dbReference>
<keyword evidence="2" id="KW-0808">Transferase</keyword>
<dbReference type="SUPFAM" id="SSF56672">
    <property type="entry name" value="DNA/RNA polymerases"/>
    <property type="match status" value="1"/>
</dbReference>
<organism evidence="2 3">
    <name type="scientific">Eumeta variegata</name>
    <name type="common">Bagworm moth</name>
    <name type="synonym">Eumeta japonica</name>
    <dbReference type="NCBI Taxonomy" id="151549"/>
    <lineage>
        <taxon>Eukaryota</taxon>
        <taxon>Metazoa</taxon>
        <taxon>Ecdysozoa</taxon>
        <taxon>Arthropoda</taxon>
        <taxon>Hexapoda</taxon>
        <taxon>Insecta</taxon>
        <taxon>Pterygota</taxon>
        <taxon>Neoptera</taxon>
        <taxon>Endopterygota</taxon>
        <taxon>Lepidoptera</taxon>
        <taxon>Glossata</taxon>
        <taxon>Ditrysia</taxon>
        <taxon>Tineoidea</taxon>
        <taxon>Psychidae</taxon>
        <taxon>Oiketicinae</taxon>
        <taxon>Eumeta</taxon>
    </lineage>
</organism>
<keyword evidence="2" id="KW-0548">Nucleotidyltransferase</keyword>
<keyword evidence="2" id="KW-0695">RNA-directed DNA polymerase</keyword>
<evidence type="ECO:0000313" key="3">
    <source>
        <dbReference type="Proteomes" id="UP000299102"/>
    </source>
</evidence>
<comment type="caution">
    <text evidence="2">The sequence shown here is derived from an EMBL/GenBank/DDBJ whole genome shotgun (WGS) entry which is preliminary data.</text>
</comment>
<evidence type="ECO:0000259" key="1">
    <source>
        <dbReference type="Pfam" id="PF00078"/>
    </source>
</evidence>
<keyword evidence="3" id="KW-1185">Reference proteome</keyword>
<evidence type="ECO:0000313" key="2">
    <source>
        <dbReference type="EMBL" id="GBP77403.1"/>
    </source>
</evidence>
<sequence length="147" mass="16382">MSKKQFGFTRGRSTVDAGVELVEKFFEAWEDSRNTIGVFCDFSQTFDCVNHEILIRKLHHYGVTGRALDLLALYFTNRVQKIDNMRSSGSGVCMGVPQGSILGLTLDNKLQWGPHICELAKRFSSAAFAIKKKPAKCESDSRTEGSV</sequence>
<dbReference type="EMBL" id="BGZK01001330">
    <property type="protein sequence ID" value="GBP77403.1"/>
    <property type="molecule type" value="Genomic_DNA"/>
</dbReference>
<dbReference type="InterPro" id="IPR000477">
    <property type="entry name" value="RT_dom"/>
</dbReference>
<dbReference type="AlphaFoldDB" id="A0A4C1YQY9"/>
<dbReference type="InterPro" id="IPR043502">
    <property type="entry name" value="DNA/RNA_pol_sf"/>
</dbReference>
<dbReference type="STRING" id="151549.A0A4C1YQY9"/>